<gene>
    <name evidence="4" type="primary">phnD</name>
    <name evidence="4" type="ORF">IAA04_05270</name>
</gene>
<evidence type="ECO:0000313" key="5">
    <source>
        <dbReference type="Proteomes" id="UP000823883"/>
    </source>
</evidence>
<dbReference type="PROSITE" id="PS51257">
    <property type="entry name" value="PROKAR_LIPOPROTEIN"/>
    <property type="match status" value="1"/>
</dbReference>
<feature type="signal peptide" evidence="3">
    <location>
        <begin position="1"/>
        <end position="20"/>
    </location>
</feature>
<reference evidence="4" key="1">
    <citation type="journal article" date="2021" name="PeerJ">
        <title>Extensive microbial diversity within the chicken gut microbiome revealed by metagenomics and culture.</title>
        <authorList>
            <person name="Gilroy R."/>
            <person name="Ravi A."/>
            <person name="Getino M."/>
            <person name="Pursley I."/>
            <person name="Horton D.L."/>
            <person name="Alikhan N.F."/>
            <person name="Baker D."/>
            <person name="Gharbi K."/>
            <person name="Hall N."/>
            <person name="Watson M."/>
            <person name="Adriaenssens E.M."/>
            <person name="Foster-Nyarko E."/>
            <person name="Jarju S."/>
            <person name="Secka A."/>
            <person name="Antonio M."/>
            <person name="Oren A."/>
            <person name="Chaudhuri R.R."/>
            <person name="La Ragione R."/>
            <person name="Hildebrand F."/>
            <person name="Pallen M.J."/>
        </authorList>
    </citation>
    <scope>NUCLEOTIDE SEQUENCE</scope>
    <source>
        <strain evidence="4">CHK183-5548</strain>
    </source>
</reference>
<feature type="chain" id="PRO_5038867160" evidence="3">
    <location>
        <begin position="21"/>
        <end position="358"/>
    </location>
</feature>
<dbReference type="GO" id="GO:0043190">
    <property type="term" value="C:ATP-binding cassette (ABC) transporter complex"/>
    <property type="evidence" value="ECO:0007669"/>
    <property type="project" value="InterPro"/>
</dbReference>
<reference evidence="4" key="2">
    <citation type="submission" date="2021-04" db="EMBL/GenBank/DDBJ databases">
        <authorList>
            <person name="Gilroy R."/>
        </authorList>
    </citation>
    <scope>NUCLEOTIDE SEQUENCE</scope>
    <source>
        <strain evidence="4">CHK183-5548</strain>
    </source>
</reference>
<protein>
    <submittedName>
        <fullName evidence="4">Phosphate/phosphite/phosphonate ABC transporter substrate-binding protein</fullName>
    </submittedName>
</protein>
<dbReference type="EMBL" id="DWWL01000034">
    <property type="protein sequence ID" value="HJC47443.1"/>
    <property type="molecule type" value="Genomic_DNA"/>
</dbReference>
<evidence type="ECO:0000256" key="3">
    <source>
        <dbReference type="SAM" id="SignalP"/>
    </source>
</evidence>
<sequence>MKKTLSAVLALAMTMGVLTACGSSGSTAGTSGADQSAETSEAAGMKDIDKLTVAFVPSKDPDEIVTATEPLKGMLQEELAGLGYNVKEVDITVGTNYEAVGEALSAGTADVGLIPGGTYVMYDDGAEVILTATRNGLTKDSDNPADWNDGQPDPFTDEQVTYYRALILAGPSEKGKELADKVNSGEELTWDDLDSATWAVMSTTSPAGYIYPSIWLQDHYGKAITDLSNVVTSDSYGSTMARLASGQIDVMVSYADVRNDYEKQWNSEYGRDGSIWEEVEVIGVTPGIYNDTVSVSRFSPIMDDDFKAALQQAFINIGNTEEGKKVISIYSHNGYQIAKDSDYDNERKAQEIIRSMNE</sequence>
<dbReference type="NCBIfam" id="TIGR01098">
    <property type="entry name" value="3A0109s03R"/>
    <property type="match status" value="1"/>
</dbReference>
<proteinExistence type="inferred from homology"/>
<dbReference type="GO" id="GO:0055085">
    <property type="term" value="P:transmembrane transport"/>
    <property type="evidence" value="ECO:0007669"/>
    <property type="project" value="InterPro"/>
</dbReference>
<dbReference type="Gene3D" id="3.40.190.10">
    <property type="entry name" value="Periplasmic binding protein-like II"/>
    <property type="match status" value="2"/>
</dbReference>
<evidence type="ECO:0000256" key="2">
    <source>
        <dbReference type="ARBA" id="ARBA00022729"/>
    </source>
</evidence>
<comment type="similarity">
    <text evidence="1">Belongs to the phosphate/phosphite/phosphonate binding protein family.</text>
</comment>
<dbReference type="InterPro" id="IPR005770">
    <property type="entry name" value="PhnD"/>
</dbReference>
<keyword evidence="2 3" id="KW-0732">Signal</keyword>
<comment type="caution">
    <text evidence="4">The sequence shown here is derived from an EMBL/GenBank/DDBJ whole genome shotgun (WGS) entry which is preliminary data.</text>
</comment>
<name>A0A9D2T547_9FIRM</name>
<evidence type="ECO:0000256" key="1">
    <source>
        <dbReference type="ARBA" id="ARBA00007162"/>
    </source>
</evidence>
<evidence type="ECO:0000313" key="4">
    <source>
        <dbReference type="EMBL" id="HJC47443.1"/>
    </source>
</evidence>
<dbReference type="PANTHER" id="PTHR35841">
    <property type="entry name" value="PHOSPHONATES-BINDING PERIPLASMIC PROTEIN"/>
    <property type="match status" value="1"/>
</dbReference>
<dbReference type="Pfam" id="PF12974">
    <property type="entry name" value="Phosphonate-bd"/>
    <property type="match status" value="1"/>
</dbReference>
<dbReference type="AlphaFoldDB" id="A0A9D2T547"/>
<accession>A0A9D2T547</accession>
<dbReference type="Proteomes" id="UP000823883">
    <property type="component" value="Unassembled WGS sequence"/>
</dbReference>
<dbReference type="SUPFAM" id="SSF53850">
    <property type="entry name" value="Periplasmic binding protein-like II"/>
    <property type="match status" value="1"/>
</dbReference>
<organism evidence="4 5">
    <name type="scientific">Candidatus Lachnoclostridium pullistercoris</name>
    <dbReference type="NCBI Taxonomy" id="2838632"/>
    <lineage>
        <taxon>Bacteria</taxon>
        <taxon>Bacillati</taxon>
        <taxon>Bacillota</taxon>
        <taxon>Clostridia</taxon>
        <taxon>Lachnospirales</taxon>
        <taxon>Lachnospiraceae</taxon>
    </lineage>
</organism>
<dbReference type="PANTHER" id="PTHR35841:SF1">
    <property type="entry name" value="PHOSPHONATES-BINDING PERIPLASMIC PROTEIN"/>
    <property type="match status" value="1"/>
</dbReference>